<keyword evidence="1" id="KW-0732">Signal</keyword>
<evidence type="ECO:0000313" key="3">
    <source>
        <dbReference type="Proteomes" id="UP000198870"/>
    </source>
</evidence>
<evidence type="ECO:0000256" key="1">
    <source>
        <dbReference type="SAM" id="SignalP"/>
    </source>
</evidence>
<name>A0A1G5E0A6_9BACT</name>
<dbReference type="EMBL" id="FMUX01000005">
    <property type="protein sequence ID" value="SCY20422.1"/>
    <property type="molecule type" value="Genomic_DNA"/>
</dbReference>
<accession>A0A1G5E0A6</accession>
<dbReference type="Proteomes" id="UP000198870">
    <property type="component" value="Unassembled WGS sequence"/>
</dbReference>
<keyword evidence="3" id="KW-1185">Reference proteome</keyword>
<dbReference type="AlphaFoldDB" id="A0A1G5E0A6"/>
<evidence type="ECO:0000313" key="2">
    <source>
        <dbReference type="EMBL" id="SCY20422.1"/>
    </source>
</evidence>
<protein>
    <submittedName>
        <fullName evidence="2">Uncharacterized protein</fullName>
    </submittedName>
</protein>
<reference evidence="2 3" key="1">
    <citation type="submission" date="2016-10" db="EMBL/GenBank/DDBJ databases">
        <authorList>
            <person name="de Groot N.N."/>
        </authorList>
    </citation>
    <scope>NUCLEOTIDE SEQUENCE [LARGE SCALE GENOMIC DNA]</scope>
    <source>
        <strain evidence="2 3">AA1</strain>
    </source>
</reference>
<proteinExistence type="predicted"/>
<feature type="chain" id="PRO_5011689009" evidence="1">
    <location>
        <begin position="28"/>
        <end position="146"/>
    </location>
</feature>
<organism evidence="2 3">
    <name type="scientific">Desulfoluna spongiiphila</name>
    <dbReference type="NCBI Taxonomy" id="419481"/>
    <lineage>
        <taxon>Bacteria</taxon>
        <taxon>Pseudomonadati</taxon>
        <taxon>Thermodesulfobacteriota</taxon>
        <taxon>Desulfobacteria</taxon>
        <taxon>Desulfobacterales</taxon>
        <taxon>Desulfolunaceae</taxon>
        <taxon>Desulfoluna</taxon>
    </lineage>
</organism>
<dbReference type="RefSeq" id="WP_139163914.1">
    <property type="nucleotide sequence ID" value="NZ_FMUX01000005.1"/>
</dbReference>
<sequence length="146" mass="15612">MTSSLNVSRLVCFLLMAIASVSGPAMASDSATMKMPVDGACEGAYVLLEGVCVSQSALQADPVTLLEKINAFKKNGGESSGASGPTSNLSDDNPTCARYKKMINDYLSQGVMTYNPETGKMEKMRGEATEEAIREAREYIDTFCND</sequence>
<feature type="signal peptide" evidence="1">
    <location>
        <begin position="1"/>
        <end position="27"/>
    </location>
</feature>
<gene>
    <name evidence="2" type="ORF">SAMN05216233_10597</name>
</gene>